<evidence type="ECO:0000259" key="4">
    <source>
        <dbReference type="PROSITE" id="PS51161"/>
    </source>
</evidence>
<evidence type="ECO:0000256" key="2">
    <source>
        <dbReference type="ARBA" id="ARBA00022840"/>
    </source>
</evidence>
<name>A0A2V1N0F8_9LACO</name>
<keyword evidence="2 3" id="KW-0067">ATP-binding</keyword>
<proteinExistence type="predicted"/>
<organism evidence="5 6">
    <name type="scientific">Levilactobacillus bambusae</name>
    <dbReference type="NCBI Taxonomy" id="2024736"/>
    <lineage>
        <taxon>Bacteria</taxon>
        <taxon>Bacillati</taxon>
        <taxon>Bacillota</taxon>
        <taxon>Bacilli</taxon>
        <taxon>Lactobacillales</taxon>
        <taxon>Lactobacillaceae</taxon>
        <taxon>Levilactobacillus</taxon>
    </lineage>
</organism>
<dbReference type="GO" id="GO:0005524">
    <property type="term" value="F:ATP binding"/>
    <property type="evidence" value="ECO:0007669"/>
    <property type="project" value="UniProtKB-UniRule"/>
</dbReference>
<dbReference type="Proteomes" id="UP000245080">
    <property type="component" value="Unassembled WGS sequence"/>
</dbReference>
<feature type="domain" description="ATP-cone" evidence="4">
    <location>
        <begin position="16"/>
        <end position="95"/>
    </location>
</feature>
<protein>
    <recommendedName>
        <fullName evidence="4">ATP-cone domain-containing protein</fullName>
    </recommendedName>
</protein>
<keyword evidence="6" id="KW-1185">Reference proteome</keyword>
<dbReference type="EMBL" id="QCXQ01000003">
    <property type="protein sequence ID" value="PWF99829.1"/>
    <property type="molecule type" value="Genomic_DNA"/>
</dbReference>
<dbReference type="RefSeq" id="WP_109250683.1">
    <property type="nucleotide sequence ID" value="NZ_QCXQ01000003.1"/>
</dbReference>
<sequence>MDVQKALQNSSDISTLTVEKSDGTFTAFDQKKLHASLCTLSRNPIIIRRTEGLVIAQLAGFSLVATSTIHQTVVDTLTLLGQTKLANRYDHHLRK</sequence>
<evidence type="ECO:0000313" key="6">
    <source>
        <dbReference type="Proteomes" id="UP000245080"/>
    </source>
</evidence>
<dbReference type="OrthoDB" id="2294761at2"/>
<gene>
    <name evidence="5" type="ORF">DCM90_07150</name>
</gene>
<comment type="caution">
    <text evidence="5">The sequence shown here is derived from an EMBL/GenBank/DDBJ whole genome shotgun (WGS) entry which is preliminary data.</text>
</comment>
<dbReference type="AlphaFoldDB" id="A0A2V1N0F8"/>
<reference evidence="5 6" key="1">
    <citation type="journal article" date="2018" name="Int. J. Syst. Evol. Microbiol.">
        <title>Lactobacillus bambusae sp. nov., isolated from a traditional fermented Ma-bamboo shoots of Taiwan.</title>
        <authorList>
            <person name="Wang L.-T."/>
        </authorList>
    </citation>
    <scope>NUCLEOTIDE SEQUENCE [LARGE SCALE GENOMIC DNA]</scope>
    <source>
        <strain evidence="5 6">BS-W1</strain>
    </source>
</reference>
<evidence type="ECO:0000256" key="1">
    <source>
        <dbReference type="ARBA" id="ARBA00022741"/>
    </source>
</evidence>
<dbReference type="InterPro" id="IPR005144">
    <property type="entry name" value="ATP-cone_dom"/>
</dbReference>
<evidence type="ECO:0000256" key="3">
    <source>
        <dbReference type="PROSITE-ProRule" id="PRU00492"/>
    </source>
</evidence>
<dbReference type="PROSITE" id="PS51161">
    <property type="entry name" value="ATP_CONE"/>
    <property type="match status" value="1"/>
</dbReference>
<keyword evidence="1 3" id="KW-0547">Nucleotide-binding</keyword>
<evidence type="ECO:0000313" key="5">
    <source>
        <dbReference type="EMBL" id="PWF99829.1"/>
    </source>
</evidence>
<accession>A0A2V1N0F8</accession>